<proteinExistence type="predicted"/>
<dbReference type="InterPro" id="IPR000873">
    <property type="entry name" value="AMP-dep_synth/lig_dom"/>
</dbReference>
<dbReference type="Gene3D" id="3.30.300.30">
    <property type="match status" value="1"/>
</dbReference>
<dbReference type="SUPFAM" id="SSF50998">
    <property type="entry name" value="Quinoprotein alcohol dehydrogenase-like"/>
    <property type="match status" value="1"/>
</dbReference>
<dbReference type="PANTHER" id="PTHR44394:SF1">
    <property type="entry name" value="BETA-ALANINE-ACTIVATING ENZYME"/>
    <property type="match status" value="1"/>
</dbReference>
<feature type="domain" description="AMP-dependent synthetase/ligase" evidence="1">
    <location>
        <begin position="78"/>
        <end position="272"/>
    </location>
</feature>
<dbReference type="InterPro" id="IPR045851">
    <property type="entry name" value="AMP-bd_C_sf"/>
</dbReference>
<comment type="caution">
    <text evidence="3">The sequence shown here is derived from an EMBL/GenBank/DDBJ whole genome shotgun (WGS) entry which is preliminary data.</text>
</comment>
<dbReference type="Gene3D" id="2.40.128.630">
    <property type="match status" value="1"/>
</dbReference>
<dbReference type="InterPro" id="IPR018391">
    <property type="entry name" value="PQQ_b-propeller_rpt"/>
</dbReference>
<organism evidence="3 4">
    <name type="scientific">Plutella xylostella</name>
    <name type="common">Diamondback moth</name>
    <name type="synonym">Plutella maculipennis</name>
    <dbReference type="NCBI Taxonomy" id="51655"/>
    <lineage>
        <taxon>Eukaryota</taxon>
        <taxon>Metazoa</taxon>
        <taxon>Ecdysozoa</taxon>
        <taxon>Arthropoda</taxon>
        <taxon>Hexapoda</taxon>
        <taxon>Insecta</taxon>
        <taxon>Pterygota</taxon>
        <taxon>Neoptera</taxon>
        <taxon>Endopterygota</taxon>
        <taxon>Lepidoptera</taxon>
        <taxon>Glossata</taxon>
        <taxon>Ditrysia</taxon>
        <taxon>Yponomeutoidea</taxon>
        <taxon>Plutellidae</taxon>
        <taxon>Plutella</taxon>
    </lineage>
</organism>
<dbReference type="Proteomes" id="UP000653454">
    <property type="component" value="Unassembled WGS sequence"/>
</dbReference>
<evidence type="ECO:0000259" key="2">
    <source>
        <dbReference type="Pfam" id="PF13570"/>
    </source>
</evidence>
<name>A0A8S4D6S4_PLUXY</name>
<dbReference type="InterPro" id="IPR002372">
    <property type="entry name" value="PQQ_rpt_dom"/>
</dbReference>
<dbReference type="Gene3D" id="2.130.10.10">
    <property type="entry name" value="YVTN repeat-like/Quinoprotein amine dehydrogenase"/>
    <property type="match status" value="1"/>
</dbReference>
<dbReference type="InterPro" id="IPR011047">
    <property type="entry name" value="Quinoprotein_ADH-like_sf"/>
</dbReference>
<evidence type="ECO:0000259" key="1">
    <source>
        <dbReference type="Pfam" id="PF00501"/>
    </source>
</evidence>
<keyword evidence="4" id="KW-1185">Reference proteome</keyword>
<dbReference type="InterPro" id="IPR042099">
    <property type="entry name" value="ANL_N_sf"/>
</dbReference>
<protein>
    <submittedName>
        <fullName evidence="3">(diamondback moth) hypothetical protein</fullName>
    </submittedName>
</protein>
<dbReference type="Pfam" id="PF13570">
    <property type="entry name" value="Beta-prop_ACSF4"/>
    <property type="match status" value="1"/>
</dbReference>
<evidence type="ECO:0000313" key="3">
    <source>
        <dbReference type="EMBL" id="CAG9090945.1"/>
    </source>
</evidence>
<dbReference type="InterPro" id="IPR015943">
    <property type="entry name" value="WD40/YVTN_repeat-like_dom_sf"/>
</dbReference>
<sequence length="919" mass="102208">MIVPCVIAAAHKYTTSFMFLDPSQDITSITNKIQFSSIIEIKSCRSCHDSKLLGQCPDISVAVFELKINFYNMNTRNSATHSNLHSFICSTSGSTGEPKLIQIPIQCIEPNVKDLTKLFEITQNDVIYFSTPLTFDPSMIEIQLAYMNGASLLIAPENLDIMFPEKESLSHSVTFWQTTPSKLFQHSNVDMSEKILSASSTLRCLALGGEALSGISRLKQSKSSVNKTRVFALYGVTEMSCWASVAELDLDKIDSDREVPLGKCLSETQINIEPITKHSNIGRITLSSKSRRCAVLNESNSNEEVILKNVDTGDLAEVHNGTMYFRGRKDDVIKRFGHKVDLKLIESTALQSPLVKSCSCIWLPKPTLLVVYYVSDTLTTRELSNFLKSNLNDKHWPDKVIRIENLPLNPHGKVSKQTLNTLFNQRLLANSSVTEDCKSQFIKELKCTLDSTISYDEIKDKDFYSIGGTSFMAVAMCNRMSHTYPSFAKSALPLLLSHKNTIDTVVQEVNKCIHDVVKKPKRKIKRTRCKTLDGETMSIKKSNLTVTTDNLTSIITEDRMTEVPFSMSVEWSYDTGKCVDASPELFHIDSNVYIVVSSHSGKIVILDAKSGEVQGLITESSRVEASVYCHQPPEGVPPCGVVGTYDGTIVCFRLANGKEMWKRNVKHRIKSKATFCNGTLYVATYEGVIWLIDISTGAIKSSVAVSEHPISADLVCAGNKYVLFGTLKGECGCLDSTDNTIKWRDTLGSPVFSNPVVYDEDKYVIFTDVSGCVHCRTVDKGVKVWEYNGAKGNIFSSMYLRKLSNVKWQISFGCHDKKVYSILVDRLLPSLLWSTDMPSQVFATPCAINEDVFLAAASNGCLCVIEARSGAILLKYRLPNETFSSPVVYSNSVYIGCRDDNVYSLKLHLNSIENPSQIL</sequence>
<dbReference type="InterPro" id="IPR052091">
    <property type="entry name" value="Beta-ala_Activ/Resist"/>
</dbReference>
<dbReference type="Pfam" id="PF00501">
    <property type="entry name" value="AMP-binding"/>
    <property type="match status" value="1"/>
</dbReference>
<dbReference type="AlphaFoldDB" id="A0A8S4D6S4"/>
<feature type="domain" description="Pyrrolo-quinoline quinone repeat" evidence="2">
    <location>
        <begin position="575"/>
        <end position="907"/>
    </location>
</feature>
<dbReference type="SMART" id="SM00564">
    <property type="entry name" value="PQQ"/>
    <property type="match status" value="4"/>
</dbReference>
<reference evidence="3" key="1">
    <citation type="submission" date="2020-11" db="EMBL/GenBank/DDBJ databases">
        <authorList>
            <person name="Whiteford S."/>
        </authorList>
    </citation>
    <scope>NUCLEOTIDE SEQUENCE</scope>
</reference>
<dbReference type="EMBL" id="CAJHNJ030000002">
    <property type="protein sequence ID" value="CAG9090945.1"/>
    <property type="molecule type" value="Genomic_DNA"/>
</dbReference>
<dbReference type="Gene3D" id="3.40.50.12780">
    <property type="entry name" value="N-terminal domain of ligase-like"/>
    <property type="match status" value="1"/>
</dbReference>
<evidence type="ECO:0000313" key="4">
    <source>
        <dbReference type="Proteomes" id="UP000653454"/>
    </source>
</evidence>
<dbReference type="PANTHER" id="PTHR44394">
    <property type="entry name" value="BETA-ALANINE-ACTIVATING ENZYME"/>
    <property type="match status" value="1"/>
</dbReference>
<accession>A0A8S4D6S4</accession>
<dbReference type="SUPFAM" id="SSF56801">
    <property type="entry name" value="Acetyl-CoA synthetase-like"/>
    <property type="match status" value="1"/>
</dbReference>
<dbReference type="GO" id="GO:0043041">
    <property type="term" value="P:amino acid activation for nonribosomal peptide biosynthetic process"/>
    <property type="evidence" value="ECO:0007669"/>
    <property type="project" value="TreeGrafter"/>
</dbReference>
<gene>
    <name evidence="3" type="ORF">PLXY2_LOCUS707</name>
</gene>